<reference evidence="1" key="1">
    <citation type="submission" date="2022-12" db="EMBL/GenBank/DDBJ databases">
        <title>Peptostreptococcus.</title>
        <authorList>
            <person name="Lee S.H."/>
        </authorList>
    </citation>
    <scope>NUCLEOTIDE SEQUENCE</scope>
    <source>
        <strain evidence="1">CBA3647</strain>
    </source>
</reference>
<accession>A0ABY7JR00</accession>
<evidence type="ECO:0000313" key="2">
    <source>
        <dbReference type="Proteomes" id="UP001164187"/>
    </source>
</evidence>
<keyword evidence="2" id="KW-1185">Reference proteome</keyword>
<dbReference type="EMBL" id="CP114052">
    <property type="protein sequence ID" value="WAW15804.1"/>
    <property type="molecule type" value="Genomic_DNA"/>
</dbReference>
<gene>
    <name evidence="1" type="ORF">O0R46_04950</name>
</gene>
<name>A0ABY7JR00_9FIRM</name>
<organism evidence="1 2">
    <name type="scientific">Peptostreptococcus equinus</name>
    <dbReference type="NCBI Taxonomy" id="3003601"/>
    <lineage>
        <taxon>Bacteria</taxon>
        <taxon>Bacillati</taxon>
        <taxon>Bacillota</taxon>
        <taxon>Clostridia</taxon>
        <taxon>Peptostreptococcales</taxon>
        <taxon>Peptostreptococcaceae</taxon>
        <taxon>Peptostreptococcus</taxon>
    </lineage>
</organism>
<sequence>MNNENIFELMEKGNNCSQTVLLCFADRFGMDELMAQKISSCFESGMFVGDTCGAVSGAYMVLGLKYSNGTNESRTLLKEKVLEFIDKFEAKQSSTKCENLLGINIKSDENLVKAFGDGTIEKVCPGCVISAVEILEEII</sequence>
<dbReference type="RefSeq" id="WP_269312485.1">
    <property type="nucleotide sequence ID" value="NZ_CP114052.1"/>
</dbReference>
<evidence type="ECO:0000313" key="1">
    <source>
        <dbReference type="EMBL" id="WAW15804.1"/>
    </source>
</evidence>
<dbReference type="InterPro" id="IPR010181">
    <property type="entry name" value="CGCAxxGCC_motif"/>
</dbReference>
<dbReference type="Pfam" id="PF09719">
    <property type="entry name" value="C_GCAxxG_C_C"/>
    <property type="match status" value="1"/>
</dbReference>
<dbReference type="NCBIfam" id="TIGR01909">
    <property type="entry name" value="C_GCAxxG_C_C"/>
    <property type="match status" value="1"/>
</dbReference>
<proteinExistence type="predicted"/>
<dbReference type="Proteomes" id="UP001164187">
    <property type="component" value="Chromosome"/>
</dbReference>
<protein>
    <submittedName>
        <fullName evidence="1">C-GCAxxG-C-C family protein</fullName>
    </submittedName>
</protein>